<keyword evidence="1" id="KW-0812">Transmembrane</keyword>
<feature type="transmembrane region" description="Helical" evidence="1">
    <location>
        <begin position="20"/>
        <end position="38"/>
    </location>
</feature>
<name>D2VBN5_NAEGR</name>
<dbReference type="VEuPathDB" id="AmoebaDB:NAEGRDRAFT_48244"/>
<gene>
    <name evidence="2" type="ORF">NAEGRDRAFT_48244</name>
</gene>
<dbReference type="AlphaFoldDB" id="D2VBN5"/>
<dbReference type="OMA" id="IGWINTG"/>
<organism evidence="3">
    <name type="scientific">Naegleria gruberi</name>
    <name type="common">Amoeba</name>
    <dbReference type="NCBI Taxonomy" id="5762"/>
    <lineage>
        <taxon>Eukaryota</taxon>
        <taxon>Discoba</taxon>
        <taxon>Heterolobosea</taxon>
        <taxon>Tetramitia</taxon>
        <taxon>Eutetramitia</taxon>
        <taxon>Vahlkampfiidae</taxon>
        <taxon>Naegleria</taxon>
    </lineage>
</organism>
<accession>D2VBN5</accession>
<evidence type="ECO:0000313" key="3">
    <source>
        <dbReference type="Proteomes" id="UP000006671"/>
    </source>
</evidence>
<dbReference type="EMBL" id="GG738861">
    <property type="protein sequence ID" value="EFC45938.1"/>
    <property type="molecule type" value="Genomic_DNA"/>
</dbReference>
<dbReference type="GeneID" id="8851623"/>
<keyword evidence="1" id="KW-0472">Membrane</keyword>
<sequence length="471" mass="52177">MQQPHHHLVSYNYSSKQLNLLTICLTCAVFLLLPLVTFQQTCQSLYIDEKESTTNVACPISFINDGNGCQPFQTVYDKIMNTNCSKDSDCKFGYMKCVYNKCYSADRVEGDSCSQHEQCVTTKASVKKGGLYCKDSKCKPYKVKFTKKIGEKCGDVDNNEGLYYSCEFGASCVLGSCLKTPMVSKDENCTRVFNPFKEYRVCQASFYCGEDSICINSIRLEAKCNETSSCQTGYSCRKSKDSNDAICQRFADFGDYCREDSDCGNTNSGLVTCSNNKCKRLLAGLKGSTCQNNTECYSGYCNKDTKTCQDVTLDNGDTCYNSTSCNSLSGGCVCGGKASNGNNKGKCLPSCAGPLYDVISCLYNKGLYIGTPLASSLTPGLGYAQYVDEDSSIYRSCKRYYERYYTCQHRVWKNVGQSSTINSMNGFKISTESSFENIDVLLPRRSDANGQTTFSFKLLLVSLFAIIVILF</sequence>
<evidence type="ECO:0000313" key="2">
    <source>
        <dbReference type="EMBL" id="EFC45938.1"/>
    </source>
</evidence>
<dbReference type="RefSeq" id="XP_002678682.1">
    <property type="nucleotide sequence ID" value="XM_002678636.1"/>
</dbReference>
<keyword evidence="3" id="KW-1185">Reference proteome</keyword>
<proteinExistence type="predicted"/>
<dbReference type="Proteomes" id="UP000006671">
    <property type="component" value="Unassembled WGS sequence"/>
</dbReference>
<keyword evidence="1" id="KW-1133">Transmembrane helix</keyword>
<evidence type="ECO:0000256" key="1">
    <source>
        <dbReference type="SAM" id="Phobius"/>
    </source>
</evidence>
<protein>
    <submittedName>
        <fullName evidence="2">Predicted protein</fullName>
    </submittedName>
</protein>
<dbReference type="KEGG" id="ngr:NAEGRDRAFT_48244"/>
<reference evidence="2 3" key="1">
    <citation type="journal article" date="2010" name="Cell">
        <title>The genome of Naegleria gruberi illuminates early eukaryotic versatility.</title>
        <authorList>
            <person name="Fritz-Laylin L.K."/>
            <person name="Prochnik S.E."/>
            <person name="Ginger M.L."/>
            <person name="Dacks J.B."/>
            <person name="Carpenter M.L."/>
            <person name="Field M.C."/>
            <person name="Kuo A."/>
            <person name="Paredez A."/>
            <person name="Chapman J."/>
            <person name="Pham J."/>
            <person name="Shu S."/>
            <person name="Neupane R."/>
            <person name="Cipriano M."/>
            <person name="Mancuso J."/>
            <person name="Tu H."/>
            <person name="Salamov A."/>
            <person name="Lindquist E."/>
            <person name="Shapiro H."/>
            <person name="Lucas S."/>
            <person name="Grigoriev I.V."/>
            <person name="Cande W.Z."/>
            <person name="Fulton C."/>
            <person name="Rokhsar D.S."/>
            <person name="Dawson S.C."/>
        </authorList>
    </citation>
    <scope>NUCLEOTIDE SEQUENCE [LARGE SCALE GENOMIC DNA]</scope>
    <source>
        <strain evidence="2 3">NEG-M</strain>
    </source>
</reference>
<dbReference type="InParanoid" id="D2VBN5"/>